<keyword evidence="6" id="KW-0813">Transport</keyword>
<evidence type="ECO:0000313" key="10">
    <source>
        <dbReference type="Proteomes" id="UP000247345"/>
    </source>
</evidence>
<comment type="similarity">
    <text evidence="6">Belongs to the exbB/tolQ family.</text>
</comment>
<protein>
    <recommendedName>
        <fullName evidence="8">MotA/TolQ/ExbB proton channel domain-containing protein</fullName>
    </recommendedName>
</protein>
<gene>
    <name evidence="9" type="ORF">BTO14_05575</name>
</gene>
<dbReference type="OrthoDB" id="9798009at2"/>
<evidence type="ECO:0000256" key="2">
    <source>
        <dbReference type="ARBA" id="ARBA00022475"/>
    </source>
</evidence>
<dbReference type="Proteomes" id="UP000247345">
    <property type="component" value="Unassembled WGS sequence"/>
</dbReference>
<keyword evidence="5 7" id="KW-0472">Membrane</keyword>
<feature type="transmembrane region" description="Helical" evidence="7">
    <location>
        <begin position="105"/>
        <end position="128"/>
    </location>
</feature>
<evidence type="ECO:0000256" key="4">
    <source>
        <dbReference type="ARBA" id="ARBA00022989"/>
    </source>
</evidence>
<evidence type="ECO:0000256" key="5">
    <source>
        <dbReference type="ARBA" id="ARBA00023136"/>
    </source>
</evidence>
<keyword evidence="10" id="KW-1185">Reference proteome</keyword>
<dbReference type="AlphaFoldDB" id="A0A2P6CCW5"/>
<dbReference type="Pfam" id="PF01618">
    <property type="entry name" value="MotA_ExbB"/>
    <property type="match status" value="1"/>
</dbReference>
<reference evidence="9 10" key="1">
    <citation type="submission" date="2016-12" db="EMBL/GenBank/DDBJ databases">
        <title>Trade-off between light-utilization and light-protection in marine flavobacteria.</title>
        <authorList>
            <person name="Kumagai Y."/>
            <person name="Yoshizawa S."/>
            <person name="Kogure K."/>
            <person name="Iwasaki W."/>
        </authorList>
    </citation>
    <scope>NUCLEOTIDE SEQUENCE [LARGE SCALE GENOMIC DNA]</scope>
    <source>
        <strain evidence="9 10">KCTC 12100</strain>
    </source>
</reference>
<sequence>MKILENYFAYPKDGSIPIGTIVVVILLASFIGALLYLFVKRKKLFTSIEQQNITSDKELSPIWSAYKKTFVNYGSITKTNHHAKEFFSEYAILNVKLDIRLLNNVASSLVGLGVLGTFLGLALGVSSIQLTDSETIKASIDTLLKGMGAAFTTSIWGMILSILFTLIYKYKQAKISKKINELCLLLDSENKIELQDLEVIQAEKQKAVIHELFNEYLVADTDEGKQLPKNVFRQLLEESMNQTVALQKFADDLGESIADTLEATLEKLTEENGKQLTELIEGQLVPVLNELKDIKQDSGTAIIETAIENLSNSMREMMQNFKEEISGDTKEEMEQLSLRLSTVSDSLLSVPETMQNVSHEISETIDLLKNSVIDNITKANHESKANSTENKELFESANTVYKETLAEVNTRMDKIIEDQKNNLMLFSDVTKEVQATLDNNKNLNLEYQQILNGSKGVVEKINSIATKFQLNSEHLDNITYSLTASIESHKKDVLSVSEAQNNLLLDINKSIDKTQGVSETYINKFETIEEGLQGIFKHLQEGLVEYQTTTSGTLNDYLVSFSTSLKDSQQGLSAILGSLNEMVEDLTESVDKLRKSK</sequence>
<dbReference type="EMBL" id="MSCK01000001">
    <property type="protein sequence ID" value="PQJ72757.1"/>
    <property type="molecule type" value="Genomic_DNA"/>
</dbReference>
<evidence type="ECO:0000313" key="9">
    <source>
        <dbReference type="EMBL" id="PQJ72757.1"/>
    </source>
</evidence>
<comment type="caution">
    <text evidence="9">The sequence shown here is derived from an EMBL/GenBank/DDBJ whole genome shotgun (WGS) entry which is preliminary data.</text>
</comment>
<feature type="transmembrane region" description="Helical" evidence="7">
    <location>
        <begin position="148"/>
        <end position="168"/>
    </location>
</feature>
<organism evidence="9 10">
    <name type="scientific">Polaribacter butkevichii</name>
    <dbReference type="NCBI Taxonomy" id="218490"/>
    <lineage>
        <taxon>Bacteria</taxon>
        <taxon>Pseudomonadati</taxon>
        <taxon>Bacteroidota</taxon>
        <taxon>Flavobacteriia</taxon>
        <taxon>Flavobacteriales</taxon>
        <taxon>Flavobacteriaceae</taxon>
    </lineage>
</organism>
<dbReference type="GO" id="GO:0005886">
    <property type="term" value="C:plasma membrane"/>
    <property type="evidence" value="ECO:0007669"/>
    <property type="project" value="UniProtKB-SubCell"/>
</dbReference>
<evidence type="ECO:0000256" key="1">
    <source>
        <dbReference type="ARBA" id="ARBA00004651"/>
    </source>
</evidence>
<evidence type="ECO:0000256" key="6">
    <source>
        <dbReference type="RuleBase" id="RU004057"/>
    </source>
</evidence>
<proteinExistence type="inferred from homology"/>
<name>A0A2P6CCW5_9FLAO</name>
<comment type="subcellular location">
    <subcellularLocation>
        <location evidence="1">Cell membrane</location>
        <topology evidence="1">Multi-pass membrane protein</topology>
    </subcellularLocation>
    <subcellularLocation>
        <location evidence="6">Membrane</location>
        <topology evidence="6">Multi-pass membrane protein</topology>
    </subcellularLocation>
</comment>
<keyword evidence="4 7" id="KW-1133">Transmembrane helix</keyword>
<keyword evidence="6" id="KW-0653">Protein transport</keyword>
<keyword evidence="3 7" id="KW-0812">Transmembrane</keyword>
<evidence type="ECO:0000256" key="7">
    <source>
        <dbReference type="SAM" id="Phobius"/>
    </source>
</evidence>
<dbReference type="GO" id="GO:0015031">
    <property type="term" value="P:protein transport"/>
    <property type="evidence" value="ECO:0007669"/>
    <property type="project" value="UniProtKB-KW"/>
</dbReference>
<dbReference type="InterPro" id="IPR002898">
    <property type="entry name" value="MotA_ExbB_proton_chnl"/>
</dbReference>
<dbReference type="RefSeq" id="WP_105048421.1">
    <property type="nucleotide sequence ID" value="NZ_CP150661.1"/>
</dbReference>
<evidence type="ECO:0000256" key="3">
    <source>
        <dbReference type="ARBA" id="ARBA00022692"/>
    </source>
</evidence>
<keyword evidence="2" id="KW-1003">Cell membrane</keyword>
<evidence type="ECO:0000259" key="8">
    <source>
        <dbReference type="Pfam" id="PF01618"/>
    </source>
</evidence>
<feature type="domain" description="MotA/TolQ/ExbB proton channel" evidence="8">
    <location>
        <begin position="99"/>
        <end position="181"/>
    </location>
</feature>
<feature type="transmembrane region" description="Helical" evidence="7">
    <location>
        <begin position="16"/>
        <end position="39"/>
    </location>
</feature>
<accession>A0A2P6CCW5</accession>